<dbReference type="InterPro" id="IPR008807">
    <property type="entry name" value="ROS_MUCR"/>
</dbReference>
<dbReference type="AlphaFoldDB" id="A0A941D0L4"/>
<name>A0A941D0L4_9CAUL</name>
<dbReference type="GO" id="GO:0008270">
    <property type="term" value="F:zinc ion binding"/>
    <property type="evidence" value="ECO:0007669"/>
    <property type="project" value="InterPro"/>
</dbReference>
<evidence type="ECO:0000313" key="2">
    <source>
        <dbReference type="EMBL" id="MBR7620090.1"/>
    </source>
</evidence>
<dbReference type="GO" id="GO:0003677">
    <property type="term" value="F:DNA binding"/>
    <property type="evidence" value="ECO:0007669"/>
    <property type="project" value="InterPro"/>
</dbReference>
<organism evidence="2 4">
    <name type="scientific">Phenylobacterium glaciei</name>
    <dbReference type="NCBI Taxonomy" id="2803784"/>
    <lineage>
        <taxon>Bacteria</taxon>
        <taxon>Pseudomonadati</taxon>
        <taxon>Pseudomonadota</taxon>
        <taxon>Alphaproteobacteria</taxon>
        <taxon>Caulobacterales</taxon>
        <taxon>Caulobacteraceae</taxon>
        <taxon>Phenylobacterium</taxon>
    </lineage>
</organism>
<gene>
    <name evidence="2" type="ORF">JKL49_11905</name>
    <name evidence="3" type="ORF">JKL49_17260</name>
</gene>
<dbReference type="Proteomes" id="UP000622580">
    <property type="component" value="Unassembled WGS sequence"/>
</dbReference>
<evidence type="ECO:0000313" key="3">
    <source>
        <dbReference type="EMBL" id="QQZ48982.1"/>
    </source>
</evidence>
<reference evidence="2" key="2">
    <citation type="submission" date="2021-04" db="EMBL/GenBank/DDBJ databases">
        <title>Draft genome assembly of strain Phenylobacterium sp. 20VBR1 using MiniION and Illumina platforms.</title>
        <authorList>
            <person name="Thomas F.A."/>
            <person name="Krishnan K.P."/>
            <person name="Sinha R.K."/>
        </authorList>
    </citation>
    <scope>NUCLEOTIDE SEQUENCE</scope>
    <source>
        <strain evidence="2">20VBR1</strain>
    </source>
</reference>
<dbReference type="Gene3D" id="1.10.10.1550">
    <property type="entry name" value="ROS/MUCR transcriptional regulator protein"/>
    <property type="match status" value="1"/>
</dbReference>
<accession>A0A941D0L4</accession>
<dbReference type="Pfam" id="PF05443">
    <property type="entry name" value="ROS_MUCR"/>
    <property type="match status" value="1"/>
</dbReference>
<proteinExistence type="inferred from homology"/>
<evidence type="ECO:0000256" key="1">
    <source>
        <dbReference type="ARBA" id="ARBA00007031"/>
    </source>
</evidence>
<dbReference type="RefSeq" id="WP_215340818.1">
    <property type="nucleotide sequence ID" value="NZ_JAGSGD010000001.1"/>
</dbReference>
<dbReference type="EMBL" id="CP068570">
    <property type="protein sequence ID" value="QQZ48982.1"/>
    <property type="molecule type" value="Genomic_DNA"/>
</dbReference>
<dbReference type="InterPro" id="IPR041920">
    <property type="entry name" value="ROS/MUCR_sf"/>
</dbReference>
<keyword evidence="4" id="KW-1185">Reference proteome</keyword>
<protein>
    <submittedName>
        <fullName evidence="2">MucR family transcriptional regulator</fullName>
    </submittedName>
</protein>
<dbReference type="GO" id="GO:0006355">
    <property type="term" value="P:regulation of DNA-templated transcription"/>
    <property type="evidence" value="ECO:0007669"/>
    <property type="project" value="InterPro"/>
</dbReference>
<reference evidence="3" key="1">
    <citation type="submission" date="2021-01" db="EMBL/GenBank/DDBJ databases">
        <title>Genome sequence of Phenylobacterium sp. 20VBR1 isolated from a valley glaceir, Ny-Alesund, Svalbard.</title>
        <authorList>
            <person name="Thomas F.A."/>
            <person name="Krishnan K.P."/>
            <person name="Sinha R.K."/>
        </authorList>
    </citation>
    <scope>NUCLEOTIDE SEQUENCE</scope>
    <source>
        <strain evidence="3">20VBR1</strain>
    </source>
</reference>
<evidence type="ECO:0000313" key="4">
    <source>
        <dbReference type="Proteomes" id="UP000622580"/>
    </source>
</evidence>
<sequence length="143" mass="16131">MSIDREADETDGEEVLSLTTGIVSAFVSRNSVSQNDLPDLIRSVHQALRGLGHAAPVALEERPKPAVPINKSIQHDFIVCLEDGKRLKMLKRYLRSRFDMSPDDYRRRWGLPPDYPMVAPAYAARRSDFAKQIGLGKGVRRRT</sequence>
<comment type="similarity">
    <text evidence="1">Belongs to the ros/MucR family.</text>
</comment>
<dbReference type="EMBL" id="JAGSGD010000001">
    <property type="protein sequence ID" value="MBR7620090.1"/>
    <property type="molecule type" value="Genomic_DNA"/>
</dbReference>